<protein>
    <submittedName>
        <fullName evidence="1">Uncharacterized protein</fullName>
    </submittedName>
</protein>
<gene>
    <name evidence="1" type="ORF">ABIQ69_03045</name>
</gene>
<accession>A0AAU7WBV8</accession>
<dbReference type="AlphaFoldDB" id="A0AAU7WBV8"/>
<sequence>MLLPPLEFINEDPDAPVDEVLRTGGRRTAIRSAHGVSHVTSLLIADFDPDPVYEVSHSSFRELSPGEREPLAEAVSRHHDLDEALEEMRRVHFDPPFSSAPPD</sequence>
<name>A0AAU7WBV8_9MICO</name>
<evidence type="ECO:0000313" key="1">
    <source>
        <dbReference type="EMBL" id="XBX82916.1"/>
    </source>
</evidence>
<dbReference type="RefSeq" id="WP_350348932.1">
    <property type="nucleotide sequence ID" value="NZ_CP158374.1"/>
</dbReference>
<organism evidence="1">
    <name type="scientific">Agromyces sp. G08B096</name>
    <dbReference type="NCBI Taxonomy" id="3156399"/>
    <lineage>
        <taxon>Bacteria</taxon>
        <taxon>Bacillati</taxon>
        <taxon>Actinomycetota</taxon>
        <taxon>Actinomycetes</taxon>
        <taxon>Micrococcales</taxon>
        <taxon>Microbacteriaceae</taxon>
        <taxon>Agromyces</taxon>
    </lineage>
</organism>
<reference evidence="1" key="1">
    <citation type="submission" date="2024-05" db="EMBL/GenBank/DDBJ databases">
        <authorList>
            <person name="Yu L."/>
        </authorList>
    </citation>
    <scope>NUCLEOTIDE SEQUENCE</scope>
    <source>
        <strain evidence="1">G08B096</strain>
    </source>
</reference>
<dbReference type="EMBL" id="CP158374">
    <property type="protein sequence ID" value="XBX82916.1"/>
    <property type="molecule type" value="Genomic_DNA"/>
</dbReference>
<proteinExistence type="predicted"/>